<keyword evidence="1" id="KW-0472">Membrane</keyword>
<dbReference type="InterPro" id="IPR050706">
    <property type="entry name" value="Cyclic-di-GMP_PDE-like"/>
</dbReference>
<keyword evidence="1" id="KW-0812">Transmembrane</keyword>
<reference evidence="4 5" key="1">
    <citation type="submission" date="2018-06" db="EMBL/GenBank/DDBJ databases">
        <authorList>
            <consortium name="Pathogen Informatics"/>
            <person name="Doyle S."/>
        </authorList>
    </citation>
    <scope>NUCLEOTIDE SEQUENCE [LARGE SCALE GENOMIC DNA]</scope>
    <source>
        <strain evidence="4 5">NCTC8500</strain>
    </source>
</reference>
<dbReference type="InterPro" id="IPR029787">
    <property type="entry name" value="Nucleotide_cyclase"/>
</dbReference>
<dbReference type="PROSITE" id="PS50883">
    <property type="entry name" value="EAL"/>
    <property type="match status" value="1"/>
</dbReference>
<evidence type="ECO:0000313" key="5">
    <source>
        <dbReference type="Proteomes" id="UP000254429"/>
    </source>
</evidence>
<dbReference type="InterPro" id="IPR000160">
    <property type="entry name" value="GGDEF_dom"/>
</dbReference>
<dbReference type="SUPFAM" id="SSF55073">
    <property type="entry name" value="Nucleotide cyclase"/>
    <property type="match status" value="1"/>
</dbReference>
<dbReference type="PROSITE" id="PS50887">
    <property type="entry name" value="GGDEF"/>
    <property type="match status" value="1"/>
</dbReference>
<dbReference type="Pfam" id="PF00563">
    <property type="entry name" value="EAL"/>
    <property type="match status" value="1"/>
</dbReference>
<feature type="transmembrane region" description="Helical" evidence="1">
    <location>
        <begin position="6"/>
        <end position="28"/>
    </location>
</feature>
<keyword evidence="4" id="KW-0378">Hydrolase</keyword>
<dbReference type="PANTHER" id="PTHR33121">
    <property type="entry name" value="CYCLIC DI-GMP PHOSPHODIESTERASE PDEF"/>
    <property type="match status" value="1"/>
</dbReference>
<dbReference type="Gene3D" id="3.20.20.450">
    <property type="entry name" value="EAL domain"/>
    <property type="match status" value="1"/>
</dbReference>
<dbReference type="InterPro" id="IPR035919">
    <property type="entry name" value="EAL_sf"/>
</dbReference>
<sequence length="445" mass="50860">METEYSLAFILAVLISFSVCLLYMVRIYHRSEWLNRRWHLQALTDPLTLLPNFRALEQAPEQEAGKSFCCLRIDNLEFMSRHYGLMMRVHCIRSICRTLLPLMQENEKLYQLPGSELLLVLSGPETEGRLQHMVNILNSRQIHWNNTGLDMGYGAAWGRFDGNQETLQPLLGQLSWLAEQSCAHHHVLALDSREEMVSGQTTKQVLLLNTIRTALDQGDLLLYAQPIRNKEGEGYDEILARLKYDGGIMTPDKFLPLIAQFNLSARFDLQVLESLLKWLATHPCDKKGPRFSVNLMPLTLLQKNIAGRIIRLFKRYHISPQAVILEITEEQAFSNAESSMYNIEQLHKFGFRIAIDDFGTGYANYERLKRLQADIIKIDGVFVKDIVTNTLDAMIVRSITDLAKAKSLSVVAEFVETQQQQALLHKLGVQYLQGYLIGRPQPLAD</sequence>
<dbReference type="SMART" id="SM00052">
    <property type="entry name" value="EAL"/>
    <property type="match status" value="1"/>
</dbReference>
<name>A0A377DNZ1_ECOLX</name>
<evidence type="ECO:0000259" key="2">
    <source>
        <dbReference type="PROSITE" id="PS50883"/>
    </source>
</evidence>
<evidence type="ECO:0000313" key="4">
    <source>
        <dbReference type="EMBL" id="STM37858.1"/>
    </source>
</evidence>
<dbReference type="SUPFAM" id="SSF141868">
    <property type="entry name" value="EAL domain-like"/>
    <property type="match status" value="1"/>
</dbReference>
<evidence type="ECO:0000256" key="1">
    <source>
        <dbReference type="SAM" id="Phobius"/>
    </source>
</evidence>
<dbReference type="CDD" id="cd01948">
    <property type="entry name" value="EAL"/>
    <property type="match status" value="1"/>
</dbReference>
<dbReference type="EC" id="3.1.4.52" evidence="4"/>
<proteinExistence type="predicted"/>
<feature type="domain" description="GGDEF" evidence="3">
    <location>
        <begin position="64"/>
        <end position="192"/>
    </location>
</feature>
<evidence type="ECO:0000259" key="3">
    <source>
        <dbReference type="PROSITE" id="PS50887"/>
    </source>
</evidence>
<accession>A0A377DNZ1</accession>
<dbReference type="EMBL" id="UGFG01000001">
    <property type="protein sequence ID" value="STM37858.1"/>
    <property type="molecule type" value="Genomic_DNA"/>
</dbReference>
<dbReference type="FunFam" id="3.20.20.450:FF:000007">
    <property type="entry name" value="Predicted diguanylate cyclase"/>
    <property type="match status" value="1"/>
</dbReference>
<dbReference type="PANTHER" id="PTHR33121:SF74">
    <property type="entry name" value="CYCLIC DI-GMP PHOSPHODIESTERASE PDEA-RELATED"/>
    <property type="match status" value="1"/>
</dbReference>
<dbReference type="AlphaFoldDB" id="A0A377DNZ1"/>
<dbReference type="InterPro" id="IPR043128">
    <property type="entry name" value="Rev_trsase/Diguanyl_cyclase"/>
</dbReference>
<protein>
    <submittedName>
        <fullName evidence="4">Putative diguanylate cyclase</fullName>
        <ecNumber evidence="4">3.1.4.52</ecNumber>
    </submittedName>
</protein>
<dbReference type="GO" id="GO:0071111">
    <property type="term" value="F:cyclic-guanylate-specific phosphodiesterase activity"/>
    <property type="evidence" value="ECO:0007669"/>
    <property type="project" value="UniProtKB-EC"/>
</dbReference>
<dbReference type="InterPro" id="IPR001633">
    <property type="entry name" value="EAL_dom"/>
</dbReference>
<dbReference type="SMART" id="SM00267">
    <property type="entry name" value="GGDEF"/>
    <property type="match status" value="1"/>
</dbReference>
<dbReference type="Proteomes" id="UP000254429">
    <property type="component" value="Unassembled WGS sequence"/>
</dbReference>
<gene>
    <name evidence="4" type="primary">yfeA_2</name>
    <name evidence="4" type="ORF">NCTC8500_01616</name>
</gene>
<feature type="domain" description="EAL" evidence="2">
    <location>
        <begin position="204"/>
        <end position="445"/>
    </location>
</feature>
<keyword evidence="1" id="KW-1133">Transmembrane helix</keyword>
<dbReference type="Gene3D" id="3.30.70.270">
    <property type="match status" value="1"/>
</dbReference>
<organism evidence="4 5">
    <name type="scientific">Escherichia coli</name>
    <dbReference type="NCBI Taxonomy" id="562"/>
    <lineage>
        <taxon>Bacteria</taxon>
        <taxon>Pseudomonadati</taxon>
        <taxon>Pseudomonadota</taxon>
        <taxon>Gammaproteobacteria</taxon>
        <taxon>Enterobacterales</taxon>
        <taxon>Enterobacteriaceae</taxon>
        <taxon>Escherichia</taxon>
    </lineage>
</organism>